<dbReference type="Gene3D" id="2.130.10.10">
    <property type="entry name" value="YVTN repeat-like/Quinoprotein amine dehydrogenase"/>
    <property type="match status" value="1"/>
</dbReference>
<proteinExistence type="predicted"/>
<name>A0A562IAG5_MICOL</name>
<dbReference type="EMBL" id="VLKE01000001">
    <property type="protein sequence ID" value="TWH67614.1"/>
    <property type="molecule type" value="Genomic_DNA"/>
</dbReference>
<feature type="region of interest" description="Disordered" evidence="1">
    <location>
        <begin position="25"/>
        <end position="49"/>
    </location>
</feature>
<gene>
    <name evidence="2" type="ORF">JD77_02594</name>
</gene>
<reference evidence="2 3" key="1">
    <citation type="submission" date="2019-07" db="EMBL/GenBank/DDBJ databases">
        <title>R&amp;d 2014.</title>
        <authorList>
            <person name="Klenk H.-P."/>
        </authorList>
    </citation>
    <scope>NUCLEOTIDE SEQUENCE [LARGE SCALE GENOMIC DNA]</scope>
    <source>
        <strain evidence="2 3">DSM 43868</strain>
    </source>
</reference>
<dbReference type="PROSITE" id="PS51257">
    <property type="entry name" value="PROKAR_LIPOPROTEIN"/>
    <property type="match status" value="1"/>
</dbReference>
<protein>
    <submittedName>
        <fullName evidence="2">Uncharacterized protein</fullName>
    </submittedName>
</protein>
<accession>A0A562IAG5</accession>
<sequence length="366" mass="38840">MVGRVPLRVVALLVVPLLAGCSVGDVRRRPPDRSAPSSAPSAPAPSPTAAAVEVREVRVAVGRRYDPPFVDFVTADRGYALFAACDHRPPGRDCPAQLYSTVDGGRSWRHLRHPHPVADNHQLYTAGNLLLVLAGDGDWYTSTNGGGTFAHTRGEQAPASWRAAQGRFQIDESDGRVVRWAGQRAEPLPAQPPLPGLNTVGEAGGLLVAAGVQDGRPRAAISLDGGRTWSDTPVPGSATDLHVLFVRSSPDGEAWLVGDRPDRGGFPSVWRFQGEWVPVRADGHPEEITSVAPIGGGLLAVNGPAGCGVVAEGRYHALGWPPGRDHYLMVLPDGTLAARGPADVLLATGRYADRRWVRVLLEAADK</sequence>
<dbReference type="SUPFAM" id="SSF110296">
    <property type="entry name" value="Oligoxyloglucan reducing end-specific cellobiohydrolase"/>
    <property type="match status" value="1"/>
</dbReference>
<organism evidence="2 3">
    <name type="scientific">Micromonospora olivasterospora</name>
    <dbReference type="NCBI Taxonomy" id="1880"/>
    <lineage>
        <taxon>Bacteria</taxon>
        <taxon>Bacillati</taxon>
        <taxon>Actinomycetota</taxon>
        <taxon>Actinomycetes</taxon>
        <taxon>Micromonosporales</taxon>
        <taxon>Micromonosporaceae</taxon>
        <taxon>Micromonospora</taxon>
    </lineage>
</organism>
<evidence type="ECO:0000313" key="2">
    <source>
        <dbReference type="EMBL" id="TWH67614.1"/>
    </source>
</evidence>
<keyword evidence="3" id="KW-1185">Reference proteome</keyword>
<comment type="caution">
    <text evidence="2">The sequence shown here is derived from an EMBL/GenBank/DDBJ whole genome shotgun (WGS) entry which is preliminary data.</text>
</comment>
<dbReference type="AlphaFoldDB" id="A0A562IAG5"/>
<dbReference type="InterPro" id="IPR015943">
    <property type="entry name" value="WD40/YVTN_repeat-like_dom_sf"/>
</dbReference>
<evidence type="ECO:0000313" key="3">
    <source>
        <dbReference type="Proteomes" id="UP000319825"/>
    </source>
</evidence>
<dbReference type="RefSeq" id="WP_145774594.1">
    <property type="nucleotide sequence ID" value="NZ_BAAATQ010000024.1"/>
</dbReference>
<evidence type="ECO:0000256" key="1">
    <source>
        <dbReference type="SAM" id="MobiDB-lite"/>
    </source>
</evidence>
<feature type="compositionally biased region" description="Low complexity" evidence="1">
    <location>
        <begin position="34"/>
        <end position="49"/>
    </location>
</feature>
<dbReference type="Proteomes" id="UP000319825">
    <property type="component" value="Unassembled WGS sequence"/>
</dbReference>
<dbReference type="OrthoDB" id="3351730at2"/>